<sequence length="142" mass="14594">PWMGEGRVGAAGAKNPGAGNRTGTLGLGPNHTALTPRGSLHAWHYARGGRPPRPAGASGAEARRARTLRGPAGRHHRRGRPRQRGRRPRRPADLAPAAADERHARGRGPSLAHPRAGAVRRPGPGAAAFQGAADPGGGLITS</sequence>
<dbReference type="AlphaFoldDB" id="L1KWI0"/>
<organism evidence="2 3">
    <name type="scientific">Streptomyces ipomoeae 91-03</name>
    <dbReference type="NCBI Taxonomy" id="698759"/>
    <lineage>
        <taxon>Bacteria</taxon>
        <taxon>Bacillati</taxon>
        <taxon>Actinomycetota</taxon>
        <taxon>Actinomycetes</taxon>
        <taxon>Kitasatosporales</taxon>
        <taxon>Streptomycetaceae</taxon>
        <taxon>Streptomyces</taxon>
    </lineage>
</organism>
<feature type="non-terminal residue" evidence="2">
    <location>
        <position position="1"/>
    </location>
</feature>
<accession>L1KWI0</accession>
<gene>
    <name evidence="2" type="ORF">STRIP9103_06988</name>
</gene>
<feature type="region of interest" description="Disordered" evidence="1">
    <location>
        <begin position="1"/>
        <end position="142"/>
    </location>
</feature>
<proteinExistence type="predicted"/>
<feature type="compositionally biased region" description="Low complexity" evidence="1">
    <location>
        <begin position="10"/>
        <end position="19"/>
    </location>
</feature>
<protein>
    <submittedName>
        <fullName evidence="2">Uncharacterized protein</fullName>
    </submittedName>
</protein>
<keyword evidence="3" id="KW-1185">Reference proteome</keyword>
<feature type="compositionally biased region" description="Low complexity" evidence="1">
    <location>
        <begin position="112"/>
        <end position="133"/>
    </location>
</feature>
<evidence type="ECO:0000313" key="3">
    <source>
        <dbReference type="Proteomes" id="UP000010411"/>
    </source>
</evidence>
<comment type="caution">
    <text evidence="2">The sequence shown here is derived from an EMBL/GenBank/DDBJ whole genome shotgun (WGS) entry which is preliminary data.</text>
</comment>
<feature type="compositionally biased region" description="Basic residues" evidence="1">
    <location>
        <begin position="72"/>
        <end position="89"/>
    </location>
</feature>
<evidence type="ECO:0000313" key="2">
    <source>
        <dbReference type="EMBL" id="EKX64810.1"/>
    </source>
</evidence>
<dbReference type="Proteomes" id="UP000010411">
    <property type="component" value="Unassembled WGS sequence"/>
</dbReference>
<reference evidence="2" key="1">
    <citation type="submission" date="2012-11" db="EMBL/GenBank/DDBJ databases">
        <authorList>
            <person name="Huguet-Tapia J.C."/>
            <person name="Durkin A.S."/>
            <person name="Pettis G.S."/>
            <person name="Badger J.H."/>
        </authorList>
    </citation>
    <scope>NUCLEOTIDE SEQUENCE [LARGE SCALE GENOMIC DNA]</scope>
    <source>
        <strain evidence="2">91-03</strain>
    </source>
</reference>
<dbReference type="EMBL" id="AEJC01000343">
    <property type="protein sequence ID" value="EKX64810.1"/>
    <property type="molecule type" value="Genomic_DNA"/>
</dbReference>
<name>L1KWI0_9ACTN</name>
<evidence type="ECO:0000256" key="1">
    <source>
        <dbReference type="SAM" id="MobiDB-lite"/>
    </source>
</evidence>